<evidence type="ECO:0000313" key="7">
    <source>
        <dbReference type="Proteomes" id="UP000256869"/>
    </source>
</evidence>
<gene>
    <name evidence="6" type="ORF">DFP95_107233</name>
</gene>
<feature type="transmembrane region" description="Helical" evidence="5">
    <location>
        <begin position="156"/>
        <end position="176"/>
    </location>
</feature>
<protein>
    <submittedName>
        <fullName evidence="6">Tellurite resistance protein</fullName>
    </submittedName>
</protein>
<dbReference type="Proteomes" id="UP000256869">
    <property type="component" value="Unassembled WGS sequence"/>
</dbReference>
<feature type="transmembrane region" description="Helical" evidence="5">
    <location>
        <begin position="98"/>
        <end position="118"/>
    </location>
</feature>
<keyword evidence="4 5" id="KW-0472">Membrane</keyword>
<reference evidence="6 7" key="1">
    <citation type="submission" date="2018-07" db="EMBL/GenBank/DDBJ databases">
        <title>Genomic Encyclopedia of Type Strains, Phase III (KMG-III): the genomes of soil and plant-associated and newly described type strains.</title>
        <authorList>
            <person name="Whitman W."/>
        </authorList>
    </citation>
    <scope>NUCLEOTIDE SEQUENCE [LARGE SCALE GENOMIC DNA]</scope>
    <source>
        <strain evidence="6 7">CECT 8236</strain>
    </source>
</reference>
<evidence type="ECO:0000313" key="6">
    <source>
        <dbReference type="EMBL" id="RED59394.1"/>
    </source>
</evidence>
<dbReference type="InterPro" id="IPR004695">
    <property type="entry name" value="SLAC1/Mae1/Ssu1/TehA"/>
</dbReference>
<organism evidence="6 7">
    <name type="scientific">Cohnella lupini</name>
    <dbReference type="NCBI Taxonomy" id="1294267"/>
    <lineage>
        <taxon>Bacteria</taxon>
        <taxon>Bacillati</taxon>
        <taxon>Bacillota</taxon>
        <taxon>Bacilli</taxon>
        <taxon>Bacillales</taxon>
        <taxon>Paenibacillaceae</taxon>
        <taxon>Cohnella</taxon>
    </lineage>
</organism>
<comment type="caution">
    <text evidence="6">The sequence shown here is derived from an EMBL/GenBank/DDBJ whole genome shotgun (WGS) entry which is preliminary data.</text>
</comment>
<feature type="transmembrane region" description="Helical" evidence="5">
    <location>
        <begin position="25"/>
        <end position="43"/>
    </location>
</feature>
<dbReference type="InterPro" id="IPR052951">
    <property type="entry name" value="Tellurite_res_ion_channel"/>
</dbReference>
<feature type="transmembrane region" description="Helical" evidence="5">
    <location>
        <begin position="242"/>
        <end position="260"/>
    </location>
</feature>
<dbReference type="PANTHER" id="PTHR37955:SF1">
    <property type="entry name" value="DEP DOMAIN-CONTAINING PROTEIN"/>
    <property type="match status" value="1"/>
</dbReference>
<evidence type="ECO:0000256" key="3">
    <source>
        <dbReference type="ARBA" id="ARBA00022989"/>
    </source>
</evidence>
<dbReference type="Pfam" id="PF03595">
    <property type="entry name" value="SLAC1"/>
    <property type="match status" value="1"/>
</dbReference>
<accession>A0A3D9IC83</accession>
<dbReference type="EMBL" id="QRDY01000007">
    <property type="protein sequence ID" value="RED59394.1"/>
    <property type="molecule type" value="Genomic_DNA"/>
</dbReference>
<keyword evidence="2 5" id="KW-0812">Transmembrane</keyword>
<feature type="transmembrane region" description="Helical" evidence="5">
    <location>
        <begin position="124"/>
        <end position="144"/>
    </location>
</feature>
<evidence type="ECO:0000256" key="4">
    <source>
        <dbReference type="ARBA" id="ARBA00023136"/>
    </source>
</evidence>
<proteinExistence type="predicted"/>
<feature type="transmembrane region" description="Helical" evidence="5">
    <location>
        <begin position="55"/>
        <end position="77"/>
    </location>
</feature>
<feature type="transmembrane region" description="Helical" evidence="5">
    <location>
        <begin position="214"/>
        <end position="236"/>
    </location>
</feature>
<evidence type="ECO:0000256" key="1">
    <source>
        <dbReference type="ARBA" id="ARBA00004141"/>
    </source>
</evidence>
<evidence type="ECO:0000256" key="5">
    <source>
        <dbReference type="SAM" id="Phobius"/>
    </source>
</evidence>
<dbReference type="Gene3D" id="1.50.10.150">
    <property type="entry name" value="Voltage-dependent anion channel"/>
    <property type="match status" value="1"/>
</dbReference>
<feature type="transmembrane region" description="Helical" evidence="5">
    <location>
        <begin position="298"/>
        <end position="319"/>
    </location>
</feature>
<dbReference type="CDD" id="cd09323">
    <property type="entry name" value="TDT_SLAC1_like"/>
    <property type="match status" value="1"/>
</dbReference>
<keyword evidence="7" id="KW-1185">Reference proteome</keyword>
<comment type="subcellular location">
    <subcellularLocation>
        <location evidence="1">Membrane</location>
        <topology evidence="1">Multi-pass membrane protein</topology>
    </subcellularLocation>
</comment>
<feature type="transmembrane region" description="Helical" evidence="5">
    <location>
        <begin position="272"/>
        <end position="292"/>
    </location>
</feature>
<keyword evidence="3 5" id="KW-1133">Transmembrane helix</keyword>
<dbReference type="GO" id="GO:0046583">
    <property type="term" value="F:monoatomic cation efflux transmembrane transporter activity"/>
    <property type="evidence" value="ECO:0007669"/>
    <property type="project" value="TreeGrafter"/>
</dbReference>
<sequence>MSDMGELVVARHASRVNKIGSIQNLPVNLFGSVMGISGLALAWRLSHTVFGTPNILSDICGWIAIVAFIVLVFCYAMKAIRYPAKVASEFAHPILGNFFGTIAVSLLLLSTVIGSYSSVLSETIWILGAIFTFILAFLILSRVLKGSLVPSNVVPAWLIPGVATLDIAVAGGTMPFEWTNEINILSMAIGGFVALVFFGLIISRLIHHEPMPAALTPSLMILIAPFEVGFLGYTNYVQKIDPFASILFYFGLFMFLVLLSKVFRKSVPFGPTWWALSFPIAALVNAALKYAIYMDSWIMDAIAIILLAFLTFVICYLFIRTLMIVFNGKLLGGV</sequence>
<dbReference type="AlphaFoldDB" id="A0A3D9IC83"/>
<feature type="transmembrane region" description="Helical" evidence="5">
    <location>
        <begin position="182"/>
        <end position="202"/>
    </location>
</feature>
<dbReference type="InterPro" id="IPR038665">
    <property type="entry name" value="Voltage-dep_anion_channel_sf"/>
</dbReference>
<dbReference type="GO" id="GO:0005886">
    <property type="term" value="C:plasma membrane"/>
    <property type="evidence" value="ECO:0007669"/>
    <property type="project" value="TreeGrafter"/>
</dbReference>
<name>A0A3D9IC83_9BACL</name>
<dbReference type="PANTHER" id="PTHR37955">
    <property type="entry name" value="TELLURITE RESISTANCE PROTEIN TEHA"/>
    <property type="match status" value="1"/>
</dbReference>
<evidence type="ECO:0000256" key="2">
    <source>
        <dbReference type="ARBA" id="ARBA00022692"/>
    </source>
</evidence>